<feature type="chain" id="PRO_5004904443" evidence="3">
    <location>
        <begin position="23"/>
        <end position="252"/>
    </location>
</feature>
<accession>W7TNE2</accession>
<feature type="signal peptide" evidence="3">
    <location>
        <begin position="1"/>
        <end position="22"/>
    </location>
</feature>
<dbReference type="InterPro" id="IPR006843">
    <property type="entry name" value="PAP/fibrillin_dom"/>
</dbReference>
<dbReference type="OrthoDB" id="189024at2759"/>
<evidence type="ECO:0000259" key="4">
    <source>
        <dbReference type="Pfam" id="PF04755"/>
    </source>
</evidence>
<reference evidence="5 6" key="1">
    <citation type="journal article" date="2014" name="Mol. Plant">
        <title>Chromosome Scale Genome Assembly and Transcriptome Profiling of Nannochloropsis gaditana in Nitrogen Depletion.</title>
        <authorList>
            <person name="Corteggiani Carpinelli E."/>
            <person name="Telatin A."/>
            <person name="Vitulo N."/>
            <person name="Forcato C."/>
            <person name="D'Angelo M."/>
            <person name="Schiavon R."/>
            <person name="Vezzi A."/>
            <person name="Giacometti G.M."/>
            <person name="Morosinotto T."/>
            <person name="Valle G."/>
        </authorList>
    </citation>
    <scope>NUCLEOTIDE SEQUENCE [LARGE SCALE GENOMIC DNA]</scope>
    <source>
        <strain evidence="5 6">B-31</strain>
    </source>
</reference>
<keyword evidence="2" id="KW-0934">Plastid</keyword>
<name>W7TNE2_9STRA</name>
<keyword evidence="6" id="KW-1185">Reference proteome</keyword>
<dbReference type="AlphaFoldDB" id="W7TNE2"/>
<proteinExistence type="predicted"/>
<protein>
    <submittedName>
        <fullName evidence="5">Harpin binding protein 1</fullName>
    </submittedName>
</protein>
<gene>
    <name evidence="5" type="ORF">Naga_100195g2</name>
</gene>
<sequence length="252" mass="27184">MTRLALSLVCCLLGYSLTITTAFVPVRQPLHTHQPKDLQPKAYKSLAANSNWFTSVLSKNNGSKGKSAADAAAVAALKQDLYAVAKNKDNGLKATESDKAKILSLASELIKRNPTKNIATSDKVDGTWRLVYTSTSGGSAGKLGPFVGQVLQKIDTAGGDYVNFVRLFGGLVEGALVATWEVKGANEWKVIFQDITFRVFGIPLVDKKPLSGQAGQWKLTYVDEDLRILTAAALTNEGKPAKVSNIYVLRRV</sequence>
<organism evidence="5 6">
    <name type="scientific">Nannochloropsis gaditana</name>
    <dbReference type="NCBI Taxonomy" id="72520"/>
    <lineage>
        <taxon>Eukaryota</taxon>
        <taxon>Sar</taxon>
        <taxon>Stramenopiles</taxon>
        <taxon>Ochrophyta</taxon>
        <taxon>Eustigmatophyceae</taxon>
        <taxon>Eustigmatales</taxon>
        <taxon>Monodopsidaceae</taxon>
        <taxon>Nannochloropsis</taxon>
    </lineage>
</organism>
<evidence type="ECO:0000313" key="5">
    <source>
        <dbReference type="EMBL" id="EWM22249.1"/>
    </source>
</evidence>
<dbReference type="InterPro" id="IPR039633">
    <property type="entry name" value="PAP"/>
</dbReference>
<comment type="subcellular location">
    <subcellularLocation>
        <location evidence="1">Plastid</location>
    </subcellularLocation>
</comment>
<dbReference type="EMBL" id="AZIL01002239">
    <property type="protein sequence ID" value="EWM22249.1"/>
    <property type="molecule type" value="Genomic_DNA"/>
</dbReference>
<evidence type="ECO:0000256" key="3">
    <source>
        <dbReference type="SAM" id="SignalP"/>
    </source>
</evidence>
<dbReference type="Proteomes" id="UP000019335">
    <property type="component" value="Unassembled WGS sequence"/>
</dbReference>
<evidence type="ECO:0000313" key="6">
    <source>
        <dbReference type="Proteomes" id="UP000019335"/>
    </source>
</evidence>
<keyword evidence="3" id="KW-0732">Signal</keyword>
<dbReference type="GO" id="GO:0009536">
    <property type="term" value="C:plastid"/>
    <property type="evidence" value="ECO:0007669"/>
    <property type="project" value="UniProtKB-SubCell"/>
</dbReference>
<dbReference type="PANTHER" id="PTHR31906">
    <property type="entry name" value="PLASTID-LIPID-ASSOCIATED PROTEIN 4, CHLOROPLASTIC-RELATED"/>
    <property type="match status" value="1"/>
</dbReference>
<comment type="caution">
    <text evidence="5">The sequence shown here is derived from an EMBL/GenBank/DDBJ whole genome shotgun (WGS) entry which is preliminary data.</text>
</comment>
<feature type="domain" description="Plastid lipid-associated protein/fibrillin conserved" evidence="4">
    <location>
        <begin position="76"/>
        <end position="228"/>
    </location>
</feature>
<dbReference type="Pfam" id="PF04755">
    <property type="entry name" value="PAP_fibrillin"/>
    <property type="match status" value="1"/>
</dbReference>
<evidence type="ECO:0000256" key="1">
    <source>
        <dbReference type="ARBA" id="ARBA00004474"/>
    </source>
</evidence>
<evidence type="ECO:0000256" key="2">
    <source>
        <dbReference type="ARBA" id="ARBA00022640"/>
    </source>
</evidence>